<dbReference type="EMBL" id="CP151762">
    <property type="protein sequence ID" value="WZU65500.1"/>
    <property type="molecule type" value="Genomic_DNA"/>
</dbReference>
<evidence type="ECO:0000256" key="6">
    <source>
        <dbReference type="ARBA" id="ARBA00023136"/>
    </source>
</evidence>
<evidence type="ECO:0000256" key="7">
    <source>
        <dbReference type="SAM" id="Phobius"/>
    </source>
</evidence>
<evidence type="ECO:0000313" key="8">
    <source>
        <dbReference type="EMBL" id="WZU65500.1"/>
    </source>
</evidence>
<proteinExistence type="inferred from homology"/>
<dbReference type="Proteomes" id="UP001451782">
    <property type="component" value="Chromosome"/>
</dbReference>
<dbReference type="PANTHER" id="PTHR30250:SF10">
    <property type="entry name" value="LIPOPOLYSACCHARIDE BIOSYNTHESIS PROTEIN WZXC"/>
    <property type="match status" value="1"/>
</dbReference>
<evidence type="ECO:0000256" key="1">
    <source>
        <dbReference type="ARBA" id="ARBA00004651"/>
    </source>
</evidence>
<feature type="transmembrane region" description="Helical" evidence="7">
    <location>
        <begin position="143"/>
        <end position="163"/>
    </location>
</feature>
<dbReference type="PANTHER" id="PTHR30250">
    <property type="entry name" value="PST FAMILY PREDICTED COLANIC ACID TRANSPORTER"/>
    <property type="match status" value="1"/>
</dbReference>
<keyword evidence="6 7" id="KW-0472">Membrane</keyword>
<evidence type="ECO:0000256" key="5">
    <source>
        <dbReference type="ARBA" id="ARBA00022989"/>
    </source>
</evidence>
<organism evidence="8 9">
    <name type="scientific">Yoonia algicola</name>
    <dbReference type="NCBI Taxonomy" id="3137368"/>
    <lineage>
        <taxon>Bacteria</taxon>
        <taxon>Pseudomonadati</taxon>
        <taxon>Pseudomonadota</taxon>
        <taxon>Alphaproteobacteria</taxon>
        <taxon>Rhodobacterales</taxon>
        <taxon>Paracoccaceae</taxon>
        <taxon>Yoonia</taxon>
    </lineage>
</organism>
<dbReference type="KEGG" id="yag:AABB28_15570"/>
<dbReference type="Pfam" id="PF13440">
    <property type="entry name" value="Polysacc_synt_3"/>
    <property type="match status" value="1"/>
</dbReference>
<reference evidence="8 9" key="1">
    <citation type="submission" date="2024-04" db="EMBL/GenBank/DDBJ databases">
        <title>Phylogenomic analyses of a clade within the roseobacter group suggest taxonomic reassignments of species of the genera Aestuariivita, Citreicella, Loktanella, Nautella, Pelagibaca, Ruegeria, Thalassobius, Thiobacimonas and Tropicibacter, and the proposal o.</title>
        <authorList>
            <person name="Jeon C.O."/>
        </authorList>
    </citation>
    <scope>NUCLEOTIDE SEQUENCE [LARGE SCALE GENOMIC DNA]</scope>
    <source>
        <strain evidence="8 9">G8-12</strain>
    </source>
</reference>
<name>A0AAN0M6B8_9RHOB</name>
<feature type="transmembrane region" description="Helical" evidence="7">
    <location>
        <begin position="408"/>
        <end position="429"/>
    </location>
</feature>
<gene>
    <name evidence="8" type="ORF">AABB28_15570</name>
</gene>
<evidence type="ECO:0000313" key="9">
    <source>
        <dbReference type="Proteomes" id="UP001451782"/>
    </source>
</evidence>
<comment type="subcellular location">
    <subcellularLocation>
        <location evidence="1">Cell membrane</location>
        <topology evidence="1">Multi-pass membrane protein</topology>
    </subcellularLocation>
</comment>
<accession>A0AAN0M6B8</accession>
<evidence type="ECO:0000256" key="2">
    <source>
        <dbReference type="ARBA" id="ARBA00007430"/>
    </source>
</evidence>
<feature type="transmembrane region" description="Helical" evidence="7">
    <location>
        <begin position="169"/>
        <end position="188"/>
    </location>
</feature>
<evidence type="ECO:0000256" key="3">
    <source>
        <dbReference type="ARBA" id="ARBA00022475"/>
    </source>
</evidence>
<feature type="transmembrane region" description="Helical" evidence="7">
    <location>
        <begin position="289"/>
        <end position="306"/>
    </location>
</feature>
<keyword evidence="3" id="KW-1003">Cell membrane</keyword>
<evidence type="ECO:0000256" key="4">
    <source>
        <dbReference type="ARBA" id="ARBA00022692"/>
    </source>
</evidence>
<sequence length="436" mass="48290">MVFTAQIFSRIVSTIVLTRILAPEVFGVFAVVLMFIFILQQFSDIGVRSLILTKEDDLVDGFLRSCWTAQILRGGLIFLVCCLLALGLGVMQQAGYFPSSSSYADAALPYAVAAIGAASIITGFASPAKFVYEREMQFRQISLETLIITVFTILITISLAFWLRNIWALVLGNLASAVVTLVLSFVMFKGPKMHLNWSLPDFRLIIARGKWIISHSALGALVDVADRMILGFAMSASSFGFYYIARQIVDLVGLFLNSVHGQMGLQVFTALQKDGDAGRLRTRYYRYRLLFDALTMFAAGTFLTFAPTLVEIVYDDRYANVAGIIQILAIGLILIGPGLLREAYSAQRRFREMTMLSLIRAASIWIGLAIAIFGFGSVTAALFVVALHRIPETAVLLIKGRREDWVSWWFEVRLLPLIAVGAAFGWGLAEMWQLVA</sequence>
<keyword evidence="4 7" id="KW-0812">Transmembrane</keyword>
<dbReference type="AlphaFoldDB" id="A0AAN0M6B8"/>
<feature type="transmembrane region" description="Helical" evidence="7">
    <location>
        <begin position="71"/>
        <end position="90"/>
    </location>
</feature>
<feature type="transmembrane region" description="Helical" evidence="7">
    <location>
        <begin position="20"/>
        <end position="39"/>
    </location>
</feature>
<protein>
    <submittedName>
        <fullName evidence="8">Oligosaccharide flippase family protein</fullName>
    </submittedName>
</protein>
<feature type="transmembrane region" description="Helical" evidence="7">
    <location>
        <begin position="110"/>
        <end position="131"/>
    </location>
</feature>
<dbReference type="GO" id="GO:0005886">
    <property type="term" value="C:plasma membrane"/>
    <property type="evidence" value="ECO:0007669"/>
    <property type="project" value="UniProtKB-SubCell"/>
</dbReference>
<keyword evidence="5 7" id="KW-1133">Transmembrane helix</keyword>
<comment type="similarity">
    <text evidence="2">Belongs to the polysaccharide synthase family.</text>
</comment>
<keyword evidence="9" id="KW-1185">Reference proteome</keyword>
<feature type="transmembrane region" description="Helical" evidence="7">
    <location>
        <begin position="318"/>
        <end position="340"/>
    </location>
</feature>
<dbReference type="RefSeq" id="WP_342071848.1">
    <property type="nucleotide sequence ID" value="NZ_CP151762.1"/>
</dbReference>
<feature type="transmembrane region" description="Helical" evidence="7">
    <location>
        <begin position="361"/>
        <end position="388"/>
    </location>
</feature>
<dbReference type="InterPro" id="IPR050833">
    <property type="entry name" value="Poly_Biosynth_Transport"/>
</dbReference>